<keyword evidence="1 2" id="KW-0560">Oxidoreductase</keyword>
<accession>A0A9D6UL13</accession>
<dbReference type="PANTHER" id="PTHR11063:SF8">
    <property type="entry name" value="DELTA-1-PYRROLINE-5-CARBOXYLATE SYNTHASE"/>
    <property type="match status" value="1"/>
</dbReference>
<dbReference type="SUPFAM" id="SSF53720">
    <property type="entry name" value="ALDH-like"/>
    <property type="match status" value="1"/>
</dbReference>
<gene>
    <name evidence="2" type="primary">proA</name>
    <name evidence="2" type="ORF">HZB08_01990</name>
</gene>
<organism evidence="2 3">
    <name type="scientific">Candidatus Saganbacteria bacterium</name>
    <dbReference type="NCBI Taxonomy" id="2575572"/>
    <lineage>
        <taxon>Bacteria</taxon>
        <taxon>Bacillati</taxon>
        <taxon>Saganbacteria</taxon>
    </lineage>
</organism>
<evidence type="ECO:0000313" key="2">
    <source>
        <dbReference type="EMBL" id="MBI5078773.1"/>
    </source>
</evidence>
<dbReference type="Gene3D" id="3.40.605.10">
    <property type="entry name" value="Aldehyde Dehydrogenase, Chain A, domain 1"/>
    <property type="match status" value="1"/>
</dbReference>
<dbReference type="AlphaFoldDB" id="A0A9D6UL13"/>
<proteinExistence type="predicted"/>
<dbReference type="EMBL" id="JACRKR010000099">
    <property type="protein sequence ID" value="MBI5078773.1"/>
    <property type="molecule type" value="Genomic_DNA"/>
</dbReference>
<evidence type="ECO:0000256" key="1">
    <source>
        <dbReference type="ARBA" id="ARBA00023002"/>
    </source>
</evidence>
<protein>
    <submittedName>
        <fullName evidence="2">Gamma-glutamyl-phosphate reductase</fullName>
        <ecNumber evidence="2">1.2.1.41</ecNumber>
    </submittedName>
</protein>
<evidence type="ECO:0000313" key="3">
    <source>
        <dbReference type="Proteomes" id="UP000808761"/>
    </source>
</evidence>
<sequence>MSEVTEKGKQAKEAAQKLSLVPTKIKNNALERMAEALYKNSATILQANSLDLEAGEKKELPRALLDRLAIDGKRIKEMINGLKVIKSLPDPIGEVITGWKRPNGLKIKIVRVPLGVIGIIYEA</sequence>
<dbReference type="PANTHER" id="PTHR11063">
    <property type="entry name" value="GLUTAMATE SEMIALDEHYDE DEHYDROGENASE"/>
    <property type="match status" value="1"/>
</dbReference>
<comment type="caution">
    <text evidence="2">The sequence shown here is derived from an EMBL/GenBank/DDBJ whole genome shotgun (WGS) entry which is preliminary data.</text>
</comment>
<dbReference type="Proteomes" id="UP000808761">
    <property type="component" value="Unassembled WGS sequence"/>
</dbReference>
<reference evidence="2" key="1">
    <citation type="submission" date="2020-07" db="EMBL/GenBank/DDBJ databases">
        <title>Huge and variable diversity of episymbiotic CPR bacteria and DPANN archaea in groundwater ecosystems.</title>
        <authorList>
            <person name="He C.Y."/>
            <person name="Keren R."/>
            <person name="Whittaker M."/>
            <person name="Farag I.F."/>
            <person name="Doudna J."/>
            <person name="Cate J.H.D."/>
            <person name="Banfield J.F."/>
        </authorList>
    </citation>
    <scope>NUCLEOTIDE SEQUENCE</scope>
    <source>
        <strain evidence="2">NC_groundwater_1860_Pr3_B-0.1um_51_7</strain>
    </source>
</reference>
<feature type="non-terminal residue" evidence="2">
    <location>
        <position position="123"/>
    </location>
</feature>
<dbReference type="InterPro" id="IPR016161">
    <property type="entry name" value="Ald_DH/histidinol_DH"/>
</dbReference>
<dbReference type="InterPro" id="IPR016162">
    <property type="entry name" value="Ald_DH_N"/>
</dbReference>
<dbReference type="GO" id="GO:0004350">
    <property type="term" value="F:glutamate-5-semialdehyde dehydrogenase activity"/>
    <property type="evidence" value="ECO:0007669"/>
    <property type="project" value="UniProtKB-EC"/>
</dbReference>
<name>A0A9D6UL13_UNCSA</name>
<dbReference type="EC" id="1.2.1.41" evidence="2"/>